<dbReference type="PANTHER" id="PTHR22683:SF41">
    <property type="entry name" value="DNA TRANSLOCASE FTSK"/>
    <property type="match status" value="1"/>
</dbReference>
<dbReference type="Proteomes" id="UP001142291">
    <property type="component" value="Unassembled WGS sequence"/>
</dbReference>
<dbReference type="GO" id="GO:0003677">
    <property type="term" value="F:DNA binding"/>
    <property type="evidence" value="ECO:0007669"/>
    <property type="project" value="InterPro"/>
</dbReference>
<organism evidence="6 7">
    <name type="scientific">Microbacterium dextranolyticum</name>
    <dbReference type="NCBI Taxonomy" id="36806"/>
    <lineage>
        <taxon>Bacteria</taxon>
        <taxon>Bacillati</taxon>
        <taxon>Actinomycetota</taxon>
        <taxon>Actinomycetes</taxon>
        <taxon>Micrococcales</taxon>
        <taxon>Microbacteriaceae</taxon>
        <taxon>Microbacterium</taxon>
    </lineage>
</organism>
<evidence type="ECO:0000313" key="6">
    <source>
        <dbReference type="EMBL" id="GLJ95705.1"/>
    </source>
</evidence>
<evidence type="ECO:0000256" key="4">
    <source>
        <dbReference type="SAM" id="MobiDB-lite"/>
    </source>
</evidence>
<sequence length="561" mass="61004">MSVPARVHVPGFPNTAAARAKLDESFDARFGHGFTPGKFDPETSMIAVVQERPDAQRLTLSSDFKGSQVDALAERVRQRGFDLVEVDLHEKNAVIAHLTPEARAIRARLASFLKVRPWEVEVCVELDPDNPRIVDLVQVLRSPETGTDAEKRLAVWRAAVLVIPGAHADWRIEEDLVSGRVVLERRDPLRLPQRVPLADLTIDFDPDLWDFIPHGQDTGARVVGQKLSVPHGLVAGETGAGKSYFLLAHAVGALSRGHDLIVVDPTKNAVDFTPLHPWCAAVAVTTLPEARAVIETVYAERVRRQKVLQAHGIGFWAKLPADVRAAEGIRPVTVIIDEAASLLEDSSANLSALDKDDPLRVEFEQDRVAKTIIRLYLGKLGREARNVGIHMVLGVQRPDTSFLPGEFRANIGQKVQLKVPGSAPMAPESLRMLFPGQFAPEASDLLGRLGDMPGSGVTMAEGGAGVAAFRVAYEDALRLPALLEARGVPRAQKWEIMQPESPTPATLADPFEGFSDDPFADFGDDPVPPRRGAESPPVPAEFSLDDLLDHPQPPPSDASAF</sequence>
<dbReference type="InterPro" id="IPR002543">
    <property type="entry name" value="FtsK_dom"/>
</dbReference>
<reference evidence="6" key="2">
    <citation type="submission" date="2023-01" db="EMBL/GenBank/DDBJ databases">
        <authorList>
            <person name="Sun Q."/>
            <person name="Evtushenko L."/>
        </authorList>
    </citation>
    <scope>NUCLEOTIDE SEQUENCE</scope>
    <source>
        <strain evidence="6">VKM Ac-1940</strain>
    </source>
</reference>
<dbReference type="InterPro" id="IPR050206">
    <property type="entry name" value="FtsK/SpoIIIE/SftA"/>
</dbReference>
<feature type="binding site" evidence="3">
    <location>
        <begin position="236"/>
        <end position="243"/>
    </location>
    <ligand>
        <name>ATP</name>
        <dbReference type="ChEBI" id="CHEBI:30616"/>
    </ligand>
</feature>
<dbReference type="EMBL" id="BSER01000009">
    <property type="protein sequence ID" value="GLJ95705.1"/>
    <property type="molecule type" value="Genomic_DNA"/>
</dbReference>
<feature type="domain" description="FtsK" evidence="5">
    <location>
        <begin position="219"/>
        <end position="426"/>
    </location>
</feature>
<reference evidence="6" key="1">
    <citation type="journal article" date="2014" name="Int. J. Syst. Evol. Microbiol.">
        <title>Complete genome sequence of Corynebacterium casei LMG S-19264T (=DSM 44701T), isolated from a smear-ripened cheese.</title>
        <authorList>
            <consortium name="US DOE Joint Genome Institute (JGI-PGF)"/>
            <person name="Walter F."/>
            <person name="Albersmeier A."/>
            <person name="Kalinowski J."/>
            <person name="Ruckert C."/>
        </authorList>
    </citation>
    <scope>NUCLEOTIDE SEQUENCE</scope>
    <source>
        <strain evidence="6">VKM Ac-1940</strain>
    </source>
</reference>
<dbReference type="Gene3D" id="3.40.50.300">
    <property type="entry name" value="P-loop containing nucleotide triphosphate hydrolases"/>
    <property type="match status" value="1"/>
</dbReference>
<feature type="compositionally biased region" description="Acidic residues" evidence="4">
    <location>
        <begin position="514"/>
        <end position="524"/>
    </location>
</feature>
<evidence type="ECO:0000313" key="7">
    <source>
        <dbReference type="Proteomes" id="UP001142291"/>
    </source>
</evidence>
<dbReference type="RefSeq" id="WP_204963825.1">
    <property type="nucleotide sequence ID" value="NZ_BAAAUR010000001.1"/>
</dbReference>
<comment type="caution">
    <text evidence="6">The sequence shown here is derived from an EMBL/GenBank/DDBJ whole genome shotgun (WGS) entry which is preliminary data.</text>
</comment>
<keyword evidence="2 3" id="KW-0067">ATP-binding</keyword>
<evidence type="ECO:0000256" key="3">
    <source>
        <dbReference type="PROSITE-ProRule" id="PRU00289"/>
    </source>
</evidence>
<evidence type="ECO:0000256" key="2">
    <source>
        <dbReference type="ARBA" id="ARBA00022840"/>
    </source>
</evidence>
<dbReference type="PANTHER" id="PTHR22683">
    <property type="entry name" value="SPORULATION PROTEIN RELATED"/>
    <property type="match status" value="1"/>
</dbReference>
<proteinExistence type="predicted"/>
<feature type="region of interest" description="Disordered" evidence="4">
    <location>
        <begin position="500"/>
        <end position="561"/>
    </location>
</feature>
<keyword evidence="1 3" id="KW-0547">Nucleotide-binding</keyword>
<feature type="compositionally biased region" description="Pro residues" evidence="4">
    <location>
        <begin position="551"/>
        <end position="561"/>
    </location>
</feature>
<gene>
    <name evidence="6" type="ORF">GCM10017591_17680</name>
</gene>
<protein>
    <recommendedName>
        <fullName evidence="5">FtsK domain-containing protein</fullName>
    </recommendedName>
</protein>
<evidence type="ECO:0000256" key="1">
    <source>
        <dbReference type="ARBA" id="ARBA00022741"/>
    </source>
</evidence>
<dbReference type="InterPro" id="IPR027417">
    <property type="entry name" value="P-loop_NTPase"/>
</dbReference>
<dbReference type="Pfam" id="PF01580">
    <property type="entry name" value="FtsK_SpoIIIE"/>
    <property type="match status" value="1"/>
</dbReference>
<dbReference type="SUPFAM" id="SSF52540">
    <property type="entry name" value="P-loop containing nucleoside triphosphate hydrolases"/>
    <property type="match status" value="1"/>
</dbReference>
<keyword evidence="7" id="KW-1185">Reference proteome</keyword>
<accession>A0A9W6HLX3</accession>
<dbReference type="PROSITE" id="PS50901">
    <property type="entry name" value="FTSK"/>
    <property type="match status" value="1"/>
</dbReference>
<evidence type="ECO:0000259" key="5">
    <source>
        <dbReference type="PROSITE" id="PS50901"/>
    </source>
</evidence>
<dbReference type="GO" id="GO:0005524">
    <property type="term" value="F:ATP binding"/>
    <property type="evidence" value="ECO:0007669"/>
    <property type="project" value="UniProtKB-UniRule"/>
</dbReference>
<name>A0A9W6HLX3_9MICO</name>
<dbReference type="AlphaFoldDB" id="A0A9W6HLX3"/>